<dbReference type="PANTHER" id="PTHR30146:SF109">
    <property type="entry name" value="HTH-TYPE TRANSCRIPTIONAL REGULATOR GALS"/>
    <property type="match status" value="1"/>
</dbReference>
<dbReference type="Pfam" id="PF13377">
    <property type="entry name" value="Peripla_BP_3"/>
    <property type="match status" value="1"/>
</dbReference>
<dbReference type="Gene3D" id="1.10.260.40">
    <property type="entry name" value="lambda repressor-like DNA-binding domains"/>
    <property type="match status" value="1"/>
</dbReference>
<dbReference type="InterPro" id="IPR000843">
    <property type="entry name" value="HTH_LacI"/>
</dbReference>
<accession>S0FSR3</accession>
<keyword evidence="3" id="KW-0804">Transcription</keyword>
<dbReference type="SMART" id="SM00354">
    <property type="entry name" value="HTH_LACI"/>
    <property type="match status" value="1"/>
</dbReference>
<dbReference type="GO" id="GO:0000976">
    <property type="term" value="F:transcription cis-regulatory region binding"/>
    <property type="evidence" value="ECO:0007669"/>
    <property type="project" value="TreeGrafter"/>
</dbReference>
<gene>
    <name evidence="6" type="ORF">CTER_1849</name>
</gene>
<dbReference type="AlphaFoldDB" id="S0FSR3"/>
<dbReference type="PRINTS" id="PR00036">
    <property type="entry name" value="HTHLACI"/>
</dbReference>
<name>S0FSR3_RUMCE</name>
<dbReference type="PROSITE" id="PS50932">
    <property type="entry name" value="HTH_LACI_2"/>
    <property type="match status" value="1"/>
</dbReference>
<dbReference type="GO" id="GO:0003700">
    <property type="term" value="F:DNA-binding transcription factor activity"/>
    <property type="evidence" value="ECO:0007669"/>
    <property type="project" value="TreeGrafter"/>
</dbReference>
<evidence type="ECO:0000256" key="1">
    <source>
        <dbReference type="ARBA" id="ARBA00023015"/>
    </source>
</evidence>
<dbReference type="EMBL" id="AORV01000029">
    <property type="protein sequence ID" value="EMS72219.1"/>
    <property type="molecule type" value="Genomic_DNA"/>
</dbReference>
<dbReference type="PROSITE" id="PS50943">
    <property type="entry name" value="HTH_CROC1"/>
    <property type="match status" value="1"/>
</dbReference>
<keyword evidence="1" id="KW-0805">Transcription regulation</keyword>
<feature type="domain" description="HTH lacI-type" evidence="4">
    <location>
        <begin position="2"/>
        <end position="56"/>
    </location>
</feature>
<evidence type="ECO:0000313" key="6">
    <source>
        <dbReference type="EMBL" id="EMS72219.1"/>
    </source>
</evidence>
<dbReference type="SUPFAM" id="SSF53822">
    <property type="entry name" value="Periplasmic binding protein-like I"/>
    <property type="match status" value="1"/>
</dbReference>
<dbReference type="CDD" id="cd01392">
    <property type="entry name" value="HTH_LacI"/>
    <property type="match status" value="1"/>
</dbReference>
<dbReference type="InterPro" id="IPR010982">
    <property type="entry name" value="Lambda_DNA-bd_dom_sf"/>
</dbReference>
<dbReference type="Proteomes" id="UP000014155">
    <property type="component" value="Unassembled WGS sequence"/>
</dbReference>
<evidence type="ECO:0000259" key="4">
    <source>
        <dbReference type="PROSITE" id="PS50932"/>
    </source>
</evidence>
<reference evidence="6 7" key="1">
    <citation type="journal article" date="2013" name="Genome Announc.">
        <title>Draft Genome Sequence of the Cellulolytic, Mesophilic, Anaerobic Bacterium Clostridium termitidis Strain CT1112 (DSM 5398).</title>
        <authorList>
            <person name="Lal S."/>
            <person name="Ramachandran U."/>
            <person name="Zhang X."/>
            <person name="Munir R."/>
            <person name="Sparling R."/>
            <person name="Levin D.B."/>
        </authorList>
    </citation>
    <scope>NUCLEOTIDE SEQUENCE [LARGE SCALE GENOMIC DNA]</scope>
    <source>
        <strain evidence="6 7">CT1112</strain>
    </source>
</reference>
<evidence type="ECO:0000313" key="7">
    <source>
        <dbReference type="Proteomes" id="UP000014155"/>
    </source>
</evidence>
<dbReference type="eggNOG" id="COG1609">
    <property type="taxonomic scope" value="Bacteria"/>
</dbReference>
<protein>
    <submittedName>
        <fullName evidence="6">Transcriptional regulator</fullName>
    </submittedName>
</protein>
<dbReference type="STRING" id="1195236.CTER_1849"/>
<comment type="caution">
    <text evidence="6">The sequence shown here is derived from an EMBL/GenBank/DDBJ whole genome shotgun (WGS) entry which is preliminary data.</text>
</comment>
<dbReference type="SUPFAM" id="SSF47413">
    <property type="entry name" value="lambda repressor-like DNA-binding domains"/>
    <property type="match status" value="1"/>
</dbReference>
<dbReference type="PANTHER" id="PTHR30146">
    <property type="entry name" value="LACI-RELATED TRANSCRIPTIONAL REPRESSOR"/>
    <property type="match status" value="1"/>
</dbReference>
<dbReference type="Gene3D" id="3.40.50.2300">
    <property type="match status" value="2"/>
</dbReference>
<keyword evidence="7" id="KW-1185">Reference proteome</keyword>
<dbReference type="CDD" id="cd06267">
    <property type="entry name" value="PBP1_LacI_sugar_binding-like"/>
    <property type="match status" value="1"/>
</dbReference>
<dbReference type="InterPro" id="IPR028082">
    <property type="entry name" value="Peripla_BP_I"/>
</dbReference>
<organism evidence="6 7">
    <name type="scientific">Ruminiclostridium cellobioparum subsp. termitidis CT1112</name>
    <dbReference type="NCBI Taxonomy" id="1195236"/>
    <lineage>
        <taxon>Bacteria</taxon>
        <taxon>Bacillati</taxon>
        <taxon>Bacillota</taxon>
        <taxon>Clostridia</taxon>
        <taxon>Eubacteriales</taxon>
        <taxon>Oscillospiraceae</taxon>
        <taxon>Ruminiclostridium</taxon>
    </lineage>
</organism>
<dbReference type="InterPro" id="IPR046335">
    <property type="entry name" value="LacI/GalR-like_sensor"/>
</dbReference>
<evidence type="ECO:0000259" key="5">
    <source>
        <dbReference type="PROSITE" id="PS50943"/>
    </source>
</evidence>
<dbReference type="RefSeq" id="WP_004625390.1">
    <property type="nucleotide sequence ID" value="NZ_AORV01000029.1"/>
</dbReference>
<evidence type="ECO:0000256" key="2">
    <source>
        <dbReference type="ARBA" id="ARBA00023125"/>
    </source>
</evidence>
<dbReference type="InterPro" id="IPR001387">
    <property type="entry name" value="Cro/C1-type_HTH"/>
</dbReference>
<evidence type="ECO:0000256" key="3">
    <source>
        <dbReference type="ARBA" id="ARBA00023163"/>
    </source>
</evidence>
<dbReference type="PATRIC" id="fig|1195236.3.peg.2172"/>
<feature type="domain" description="HTH cro/C1-type" evidence="5">
    <location>
        <begin position="6"/>
        <end position="46"/>
    </location>
</feature>
<dbReference type="PROSITE" id="PS00356">
    <property type="entry name" value="HTH_LACI_1"/>
    <property type="match status" value="1"/>
</dbReference>
<sequence length="340" mass="38039">MSNINDVAKEAGVSITTVSRYLNNSYPVNVNTKKAIQEAINKLNYKPNAIARGLVRKKTNTVGIIVPYITNMFFPEVVRGISDQCNAKGYDIILVNSNSDGFEEKKAVENFLERQVDGIVIIAPKIEKLPPSFYRKLNKTLPLVLVNKYFNDKDIVFIYNDERDGAFKATEYLLDLGHKNILFISGSENSYSSEVKIKGFNKALKSRGLLQKKNSEDNDNILISDYTSENTFKLIKSNMEHVRKHSAIFCANDLMAIGVIKALRSEGYEVPRDFSVMGFDDISISALYEPGISTVSQNITSLGKVSGDAIIKLISKEDVVRNQVLNTSLIIRDSCSRIKE</sequence>
<keyword evidence="2" id="KW-0238">DNA-binding</keyword>
<dbReference type="Pfam" id="PF00356">
    <property type="entry name" value="LacI"/>
    <property type="match status" value="1"/>
</dbReference>
<proteinExistence type="predicted"/>